<dbReference type="Proteomes" id="UP000887013">
    <property type="component" value="Unassembled WGS sequence"/>
</dbReference>
<dbReference type="AlphaFoldDB" id="A0A8X6PM85"/>
<keyword evidence="2" id="KW-1185">Reference proteome</keyword>
<reference evidence="1" key="1">
    <citation type="submission" date="2020-08" db="EMBL/GenBank/DDBJ databases">
        <title>Multicomponent nature underlies the extraordinary mechanical properties of spider dragline silk.</title>
        <authorList>
            <person name="Kono N."/>
            <person name="Nakamura H."/>
            <person name="Mori M."/>
            <person name="Yoshida Y."/>
            <person name="Ohtoshi R."/>
            <person name="Malay A.D."/>
            <person name="Moran D.A.P."/>
            <person name="Tomita M."/>
            <person name="Numata K."/>
            <person name="Arakawa K."/>
        </authorList>
    </citation>
    <scope>NUCLEOTIDE SEQUENCE</scope>
</reference>
<gene>
    <name evidence="1" type="ORF">NPIL_704631</name>
</gene>
<evidence type="ECO:0000313" key="2">
    <source>
        <dbReference type="Proteomes" id="UP000887013"/>
    </source>
</evidence>
<evidence type="ECO:0008006" key="3">
    <source>
        <dbReference type="Google" id="ProtNLM"/>
    </source>
</evidence>
<dbReference type="OrthoDB" id="6630297at2759"/>
<protein>
    <recommendedName>
        <fullName evidence="3">Endonuclease/exonuclease/phosphatase domain-containing protein</fullName>
    </recommendedName>
</protein>
<proteinExistence type="predicted"/>
<sequence>MKIYNFAQIYGLNLITPIGYTRIVSRSTDSHSIIDFGIAKGLDNITVSRKEELSSDHYPLIFNLQPTNLSPPNKNYYKFTNWNKFQDILHTTIEDNPTITSILDLDAAATNFAENIQYTIDQSSTTKFIPHAPLPLPQPIRTLIQNKNRLRKRWQELRDPNMKKN</sequence>
<dbReference type="EMBL" id="BMAW01070708">
    <property type="protein sequence ID" value="GFT74676.1"/>
    <property type="molecule type" value="Genomic_DNA"/>
</dbReference>
<name>A0A8X6PM85_NEPPI</name>
<comment type="caution">
    <text evidence="1">The sequence shown here is derived from an EMBL/GenBank/DDBJ whole genome shotgun (WGS) entry which is preliminary data.</text>
</comment>
<organism evidence="1 2">
    <name type="scientific">Nephila pilipes</name>
    <name type="common">Giant wood spider</name>
    <name type="synonym">Nephila maculata</name>
    <dbReference type="NCBI Taxonomy" id="299642"/>
    <lineage>
        <taxon>Eukaryota</taxon>
        <taxon>Metazoa</taxon>
        <taxon>Ecdysozoa</taxon>
        <taxon>Arthropoda</taxon>
        <taxon>Chelicerata</taxon>
        <taxon>Arachnida</taxon>
        <taxon>Araneae</taxon>
        <taxon>Araneomorphae</taxon>
        <taxon>Entelegynae</taxon>
        <taxon>Araneoidea</taxon>
        <taxon>Nephilidae</taxon>
        <taxon>Nephila</taxon>
    </lineage>
</organism>
<evidence type="ECO:0000313" key="1">
    <source>
        <dbReference type="EMBL" id="GFT74676.1"/>
    </source>
</evidence>
<accession>A0A8X6PM85</accession>